<evidence type="ECO:0000259" key="8">
    <source>
        <dbReference type="Pfam" id="PF06808"/>
    </source>
</evidence>
<dbReference type="Proteomes" id="UP000619534">
    <property type="component" value="Unassembled WGS sequence"/>
</dbReference>
<dbReference type="EMBL" id="BMCJ01000001">
    <property type="protein sequence ID" value="GGC75422.1"/>
    <property type="molecule type" value="Genomic_DNA"/>
</dbReference>
<comment type="caution">
    <text evidence="9">The sequence shown here is derived from an EMBL/GenBank/DDBJ whole genome shotgun (WGS) entry which is preliminary data.</text>
</comment>
<feature type="transmembrane region" description="Helical" evidence="7">
    <location>
        <begin position="396"/>
        <end position="420"/>
    </location>
</feature>
<feature type="transmembrane region" description="Helical" evidence="7">
    <location>
        <begin position="7"/>
        <end position="33"/>
    </location>
</feature>
<feature type="transmembrane region" description="Helical" evidence="7">
    <location>
        <begin position="241"/>
        <end position="259"/>
    </location>
</feature>
<keyword evidence="10" id="KW-1185">Reference proteome</keyword>
<feature type="transmembrane region" description="Helical" evidence="7">
    <location>
        <begin position="136"/>
        <end position="162"/>
    </location>
</feature>
<feature type="transmembrane region" description="Helical" evidence="7">
    <location>
        <begin position="315"/>
        <end position="343"/>
    </location>
</feature>
<comment type="subcellular location">
    <subcellularLocation>
        <location evidence="1">Cell inner membrane</location>
        <topology evidence="1">Multi-pass membrane protein</topology>
    </subcellularLocation>
</comment>
<keyword evidence="2" id="KW-1003">Cell membrane</keyword>
<dbReference type="Pfam" id="PF06808">
    <property type="entry name" value="DctM"/>
    <property type="match status" value="1"/>
</dbReference>
<evidence type="ECO:0000256" key="5">
    <source>
        <dbReference type="ARBA" id="ARBA00022989"/>
    </source>
</evidence>
<dbReference type="PANTHER" id="PTHR33362:SF2">
    <property type="entry name" value="TRAP TRANSPORTER LARGE PERMEASE PROTEIN"/>
    <property type="match status" value="1"/>
</dbReference>
<evidence type="ECO:0000256" key="2">
    <source>
        <dbReference type="ARBA" id="ARBA00022475"/>
    </source>
</evidence>
<evidence type="ECO:0000256" key="1">
    <source>
        <dbReference type="ARBA" id="ARBA00004429"/>
    </source>
</evidence>
<name>A0ABQ1NG63_9BACI</name>
<gene>
    <name evidence="9" type="ORF">GCM10007216_02460</name>
</gene>
<protein>
    <submittedName>
        <fullName evidence="9">Membrane protein</fullName>
    </submittedName>
</protein>
<proteinExistence type="predicted"/>
<evidence type="ECO:0000313" key="10">
    <source>
        <dbReference type="Proteomes" id="UP000619534"/>
    </source>
</evidence>
<evidence type="ECO:0000256" key="4">
    <source>
        <dbReference type="ARBA" id="ARBA00022692"/>
    </source>
</evidence>
<accession>A0ABQ1NG63</accession>
<dbReference type="NCBIfam" id="TIGR00786">
    <property type="entry name" value="dctM"/>
    <property type="match status" value="1"/>
</dbReference>
<evidence type="ECO:0000256" key="3">
    <source>
        <dbReference type="ARBA" id="ARBA00022519"/>
    </source>
</evidence>
<organism evidence="9 10">
    <name type="scientific">Thalassobacillus devorans</name>
    <dbReference type="NCBI Taxonomy" id="279813"/>
    <lineage>
        <taxon>Bacteria</taxon>
        <taxon>Bacillati</taxon>
        <taxon>Bacillota</taxon>
        <taxon>Bacilli</taxon>
        <taxon>Bacillales</taxon>
        <taxon>Bacillaceae</taxon>
        <taxon>Thalassobacillus</taxon>
    </lineage>
</organism>
<keyword evidence="4 7" id="KW-0812">Transmembrane</keyword>
<dbReference type="RefSeq" id="WP_062444565.1">
    <property type="nucleotide sequence ID" value="NZ_BMCJ01000001.1"/>
</dbReference>
<reference evidence="10" key="1">
    <citation type="journal article" date="2019" name="Int. J. Syst. Evol. Microbiol.">
        <title>The Global Catalogue of Microorganisms (GCM) 10K type strain sequencing project: providing services to taxonomists for standard genome sequencing and annotation.</title>
        <authorList>
            <consortium name="The Broad Institute Genomics Platform"/>
            <consortium name="The Broad Institute Genome Sequencing Center for Infectious Disease"/>
            <person name="Wu L."/>
            <person name="Ma J."/>
        </authorList>
    </citation>
    <scope>NUCLEOTIDE SEQUENCE [LARGE SCALE GENOMIC DNA]</scope>
    <source>
        <strain evidence="10">CCM 7282</strain>
    </source>
</reference>
<dbReference type="PIRSF" id="PIRSF006066">
    <property type="entry name" value="HI0050"/>
    <property type="match status" value="1"/>
</dbReference>
<evidence type="ECO:0000256" key="7">
    <source>
        <dbReference type="SAM" id="Phobius"/>
    </source>
</evidence>
<sequence length="429" mass="45875">MIGPLLVGLFVILMIIGIPIAFVIGIVAMLGIMNVPYIPEVTVPVKMLNGLDSFVLIAVPLFILAANLMNSGQISQKLIDFSLSIVGHIRGGLAHANILVSMLFAGVSGASQADTAGVGKILIPNMKKQGYDKENAVAITAASSTIGVVIPPSIPMIIYAGLTNVSVGALFIVGIIPGVLIGLGMMTLIYMLALKKGYPTYQRASLKNFTKQLIDTIPAMMTPVILIGGIITGIFTATEAAAFASLYTVVIGMFVYRTLKLKDFPRILIDTITLSSLSLFALAAANALGELMSYYQLSAWANQFFTENIDSKWVFLLIIIAFFLFVGTFMDAIPAMILFIPVILPVSITFNIDPVLLGIITVMTLAVGLVTPPYGLCLLLAAKIGNLSIERSFGAVLPYIAIILVVLFGIAFFPEIAFYLPEKISPDLF</sequence>
<feature type="transmembrane region" description="Helical" evidence="7">
    <location>
        <begin position="168"/>
        <end position="192"/>
    </location>
</feature>
<feature type="domain" description="TRAP C4-dicarboxylate transport system permease DctM subunit" evidence="8">
    <location>
        <begin position="8"/>
        <end position="416"/>
    </location>
</feature>
<keyword evidence="6 7" id="KW-0472">Membrane</keyword>
<evidence type="ECO:0000313" key="9">
    <source>
        <dbReference type="EMBL" id="GGC75422.1"/>
    </source>
</evidence>
<evidence type="ECO:0000256" key="6">
    <source>
        <dbReference type="ARBA" id="ARBA00023136"/>
    </source>
</evidence>
<feature type="transmembrane region" description="Helical" evidence="7">
    <location>
        <begin position="355"/>
        <end position="376"/>
    </location>
</feature>
<dbReference type="InterPro" id="IPR004681">
    <property type="entry name" value="TRAP_DctM"/>
</dbReference>
<dbReference type="InterPro" id="IPR010656">
    <property type="entry name" value="DctM"/>
</dbReference>
<keyword evidence="5 7" id="KW-1133">Transmembrane helix</keyword>
<feature type="transmembrane region" description="Helical" evidence="7">
    <location>
        <begin position="213"/>
        <end position="235"/>
    </location>
</feature>
<feature type="transmembrane region" description="Helical" evidence="7">
    <location>
        <begin position="53"/>
        <end position="69"/>
    </location>
</feature>
<keyword evidence="3" id="KW-0997">Cell inner membrane</keyword>
<dbReference type="PANTHER" id="PTHR33362">
    <property type="entry name" value="SIALIC ACID TRAP TRANSPORTER PERMEASE PROTEIN SIAT-RELATED"/>
    <property type="match status" value="1"/>
</dbReference>